<dbReference type="AlphaFoldDB" id="A0A1M7YMD5"/>
<dbReference type="EMBL" id="FRFD01000014">
    <property type="protein sequence ID" value="SHO53706.1"/>
    <property type="molecule type" value="Genomic_DNA"/>
</dbReference>
<proteinExistence type="predicted"/>
<name>A0A1M7YMD5_9FIRM</name>
<reference evidence="2 3" key="1">
    <citation type="submission" date="2016-12" db="EMBL/GenBank/DDBJ databases">
        <authorList>
            <person name="Song W.-J."/>
            <person name="Kurnit D.M."/>
        </authorList>
    </citation>
    <scope>NUCLEOTIDE SEQUENCE [LARGE SCALE GENOMIC DNA]</scope>
    <source>
        <strain evidence="2 3">DSM 12503</strain>
    </source>
</reference>
<protein>
    <submittedName>
        <fullName evidence="2">Right handed beta helix region</fullName>
    </submittedName>
</protein>
<feature type="domain" description="Right handed beta helix" evidence="1">
    <location>
        <begin position="319"/>
        <end position="447"/>
    </location>
</feature>
<dbReference type="SUPFAM" id="SSF51126">
    <property type="entry name" value="Pectin lyase-like"/>
    <property type="match status" value="1"/>
</dbReference>
<dbReference type="InterPro" id="IPR006626">
    <property type="entry name" value="PbH1"/>
</dbReference>
<accession>A0A1M7YMD5</accession>
<dbReference type="RefSeq" id="WP_073590878.1">
    <property type="nucleotide sequence ID" value="NZ_FRFD01000014.1"/>
</dbReference>
<evidence type="ECO:0000313" key="2">
    <source>
        <dbReference type="EMBL" id="SHO53706.1"/>
    </source>
</evidence>
<dbReference type="InterPro" id="IPR011050">
    <property type="entry name" value="Pectin_lyase_fold/virulence"/>
</dbReference>
<gene>
    <name evidence="2" type="ORF">SAMN02745217_04247</name>
</gene>
<dbReference type="SMART" id="SM00710">
    <property type="entry name" value="PbH1"/>
    <property type="match status" value="6"/>
</dbReference>
<dbReference type="Pfam" id="PF13229">
    <property type="entry name" value="Beta_helix"/>
    <property type="match status" value="1"/>
</dbReference>
<dbReference type="STRING" id="1121345.SAMN02745217_04247"/>
<dbReference type="OrthoDB" id="8660908at2"/>
<evidence type="ECO:0000313" key="3">
    <source>
        <dbReference type="Proteomes" id="UP000184612"/>
    </source>
</evidence>
<dbReference type="InterPro" id="IPR012334">
    <property type="entry name" value="Pectin_lyas_fold"/>
</dbReference>
<dbReference type="Proteomes" id="UP000184612">
    <property type="component" value="Unassembled WGS sequence"/>
</dbReference>
<sequence length="584" mass="63661">METSIIKLKKGTTFEWKNSTKILSVNECGIEETSDGKLLLKLGDGLNKFDSLPFVQDPYRNVKVVGFDKKIADYICDGIRDDAELQKAIDDLDIAKGGSIYVMAGEYHYSKAVRLKSNIKIEFNKNAKIKMDDQILSIITSDVNVGNTTVSISPNDINKFQIGMEIGFIPDNVLGYRAGEDACVITDIKDNIITFSISATKHHLENVTKIVSLNSCLVAVDTVTTTLHDIEIIGGNFDGNRINNPIWVRDMHQNGIITGGVHNLKIKDVKIHSFNFQNIHVSGTILNGNNIGTVIENCISYDSSASGITLDTIPEEVCIINCISYGNGNSGLQLVDVDKCTIIGGYYNDNSFCGIRSAHDDIPVTENKFIGVTAVRNGRGFGIRNNSGTIISGCSTKDNKEAGIYLEEDCIGVQISSCLLESEAVGIKELEIGTSKNVIFNPIFINCITNYSLSNAGLLGITDGMFNSNKVGKFNRIISDSINNQFQFAENGRTKWHAESVGGIFNLVESGVLERLIIAGNETNLQSNFKTRKFGCNGKESQGSVTVNPELPTNITTVDADTLNRTNALLNQIRSTLINCGICS</sequence>
<dbReference type="Gene3D" id="2.160.20.10">
    <property type="entry name" value="Single-stranded right-handed beta-helix, Pectin lyase-like"/>
    <property type="match status" value="1"/>
</dbReference>
<keyword evidence="3" id="KW-1185">Reference proteome</keyword>
<dbReference type="InterPro" id="IPR039448">
    <property type="entry name" value="Beta_helix"/>
</dbReference>
<dbReference type="SUPFAM" id="SSF69349">
    <property type="entry name" value="Phage fibre proteins"/>
    <property type="match status" value="1"/>
</dbReference>
<evidence type="ECO:0000259" key="1">
    <source>
        <dbReference type="Pfam" id="PF13229"/>
    </source>
</evidence>
<organism evidence="2 3">
    <name type="scientific">Anaerocolumna xylanovorans DSM 12503</name>
    <dbReference type="NCBI Taxonomy" id="1121345"/>
    <lineage>
        <taxon>Bacteria</taxon>
        <taxon>Bacillati</taxon>
        <taxon>Bacillota</taxon>
        <taxon>Clostridia</taxon>
        <taxon>Lachnospirales</taxon>
        <taxon>Lachnospiraceae</taxon>
        <taxon>Anaerocolumna</taxon>
    </lineage>
</organism>